<keyword evidence="2" id="KW-1185">Reference proteome</keyword>
<reference evidence="1 2" key="1">
    <citation type="journal article" date="2022" name="DNA Res.">
        <title>Chromosomal-level genome assembly of the orchid tree Bauhinia variegata (Leguminosae; Cercidoideae) supports the allotetraploid origin hypothesis of Bauhinia.</title>
        <authorList>
            <person name="Zhong Y."/>
            <person name="Chen Y."/>
            <person name="Zheng D."/>
            <person name="Pang J."/>
            <person name="Liu Y."/>
            <person name="Luo S."/>
            <person name="Meng S."/>
            <person name="Qian L."/>
            <person name="Wei D."/>
            <person name="Dai S."/>
            <person name="Zhou R."/>
        </authorList>
    </citation>
    <scope>NUCLEOTIDE SEQUENCE [LARGE SCALE GENOMIC DNA]</scope>
    <source>
        <strain evidence="1">BV-YZ2020</strain>
    </source>
</reference>
<dbReference type="EMBL" id="CM039428">
    <property type="protein sequence ID" value="KAI4352818.1"/>
    <property type="molecule type" value="Genomic_DNA"/>
</dbReference>
<sequence>MPLRDVGSWNAMIYGFCQNGNAAEALDALNKMKMEGLKMDTITVSSILPVCAQSGDMITGMLIHLLWNAQKVFDDMKVRDLVSWNSIIAAYEQNNYPITALGYFKRDATHRNSI</sequence>
<evidence type="ECO:0000313" key="1">
    <source>
        <dbReference type="EMBL" id="KAI4352818.1"/>
    </source>
</evidence>
<accession>A0ACB9PWE3</accession>
<dbReference type="Proteomes" id="UP000828941">
    <property type="component" value="Chromosome 3"/>
</dbReference>
<gene>
    <name evidence="1" type="ORF">L6164_007034</name>
</gene>
<proteinExistence type="predicted"/>
<comment type="caution">
    <text evidence="1">The sequence shown here is derived from an EMBL/GenBank/DDBJ whole genome shotgun (WGS) entry which is preliminary data.</text>
</comment>
<organism evidence="1 2">
    <name type="scientific">Bauhinia variegata</name>
    <name type="common">Purple orchid tree</name>
    <name type="synonym">Phanera variegata</name>
    <dbReference type="NCBI Taxonomy" id="167791"/>
    <lineage>
        <taxon>Eukaryota</taxon>
        <taxon>Viridiplantae</taxon>
        <taxon>Streptophyta</taxon>
        <taxon>Embryophyta</taxon>
        <taxon>Tracheophyta</taxon>
        <taxon>Spermatophyta</taxon>
        <taxon>Magnoliopsida</taxon>
        <taxon>eudicotyledons</taxon>
        <taxon>Gunneridae</taxon>
        <taxon>Pentapetalae</taxon>
        <taxon>rosids</taxon>
        <taxon>fabids</taxon>
        <taxon>Fabales</taxon>
        <taxon>Fabaceae</taxon>
        <taxon>Cercidoideae</taxon>
        <taxon>Cercideae</taxon>
        <taxon>Bauhiniinae</taxon>
        <taxon>Bauhinia</taxon>
    </lineage>
</organism>
<name>A0ACB9PWE3_BAUVA</name>
<protein>
    <submittedName>
        <fullName evidence="1">Uncharacterized protein</fullName>
    </submittedName>
</protein>
<evidence type="ECO:0000313" key="2">
    <source>
        <dbReference type="Proteomes" id="UP000828941"/>
    </source>
</evidence>